<name>A0ABR0B374_9CRUS</name>
<dbReference type="EMBL" id="JAOYFB010000040">
    <property type="protein sequence ID" value="KAK4036105.1"/>
    <property type="molecule type" value="Genomic_DNA"/>
</dbReference>
<dbReference type="Proteomes" id="UP001234178">
    <property type="component" value="Unassembled WGS sequence"/>
</dbReference>
<reference evidence="1 2" key="1">
    <citation type="journal article" date="2023" name="Nucleic Acids Res.">
        <title>The hologenome of Daphnia magna reveals possible DNA methylation and microbiome-mediated evolution of the host genome.</title>
        <authorList>
            <person name="Chaturvedi A."/>
            <person name="Li X."/>
            <person name="Dhandapani V."/>
            <person name="Marshall H."/>
            <person name="Kissane S."/>
            <person name="Cuenca-Cambronero M."/>
            <person name="Asole G."/>
            <person name="Calvet F."/>
            <person name="Ruiz-Romero M."/>
            <person name="Marangio P."/>
            <person name="Guigo R."/>
            <person name="Rago D."/>
            <person name="Mirbahai L."/>
            <person name="Eastwood N."/>
            <person name="Colbourne J.K."/>
            <person name="Zhou J."/>
            <person name="Mallon E."/>
            <person name="Orsini L."/>
        </authorList>
    </citation>
    <scope>NUCLEOTIDE SEQUENCE [LARGE SCALE GENOMIC DNA]</scope>
    <source>
        <strain evidence="1">LRV0_1</strain>
    </source>
</reference>
<protein>
    <submittedName>
        <fullName evidence="1">Uncharacterized protein</fullName>
    </submittedName>
</protein>
<sequence length="108" mass="12519">MYVPNWYCQSQKSCHFLLVRFNEKSPAIARGRLFLRIEFGSIECEQSENKEKLNWARFSLVTVNRIFEVVKPQGLLSSFDEIVSTASSILAAYLAHLTKINSTRKRFD</sequence>
<evidence type="ECO:0000313" key="1">
    <source>
        <dbReference type="EMBL" id="KAK4036105.1"/>
    </source>
</evidence>
<gene>
    <name evidence="1" type="ORF">OUZ56_028175</name>
</gene>
<comment type="caution">
    <text evidence="1">The sequence shown here is derived from an EMBL/GenBank/DDBJ whole genome shotgun (WGS) entry which is preliminary data.</text>
</comment>
<keyword evidence="2" id="KW-1185">Reference proteome</keyword>
<evidence type="ECO:0000313" key="2">
    <source>
        <dbReference type="Proteomes" id="UP001234178"/>
    </source>
</evidence>
<accession>A0ABR0B374</accession>
<proteinExistence type="predicted"/>
<organism evidence="1 2">
    <name type="scientific">Daphnia magna</name>
    <dbReference type="NCBI Taxonomy" id="35525"/>
    <lineage>
        <taxon>Eukaryota</taxon>
        <taxon>Metazoa</taxon>
        <taxon>Ecdysozoa</taxon>
        <taxon>Arthropoda</taxon>
        <taxon>Crustacea</taxon>
        <taxon>Branchiopoda</taxon>
        <taxon>Diplostraca</taxon>
        <taxon>Cladocera</taxon>
        <taxon>Anomopoda</taxon>
        <taxon>Daphniidae</taxon>
        <taxon>Daphnia</taxon>
    </lineage>
</organism>